<dbReference type="EMBL" id="FNCC01000010">
    <property type="protein sequence ID" value="SDG65202.1"/>
    <property type="molecule type" value="Genomic_DNA"/>
</dbReference>
<accession>A0A1G7VZM2</accession>
<sequence>MRARLATALAALLAAAALIAPAVNATPYQRDAYMRDNLSDVGNEPSSGSIYQSPDIKVCSTPVLCAVSQNPIVGVNNYVFVDIKRKPGGIGNVDGTLHLYRSNLGGGTPWPSGWTHIGSAGATVPVSGTTVMITWPGWNVPGPAHFCLLARWVSSADPMTFAEGSNTQANAQNNNNIVWRNVDSVRVTPNQPVRVPYTIGNPERGEAIQTLLVEQPVPFGGTVVLDLGRELLDRWKAGGGRAAGVQQVGETQFQVVDTRARFDGVPLKGEERIEVALTFSTRQEVGPAELHVRQLDARGQELGGAQYLINQKY</sequence>
<gene>
    <name evidence="2" type="ORF">SAMN05216553_11060</name>
</gene>
<reference evidence="3" key="1">
    <citation type="submission" date="2016-10" db="EMBL/GenBank/DDBJ databases">
        <authorList>
            <person name="Varghese N."/>
            <person name="Submissions S."/>
        </authorList>
    </citation>
    <scope>NUCLEOTIDE SEQUENCE [LARGE SCALE GENOMIC DNA]</scope>
    <source>
        <strain evidence="3">CGMCC 4.3506</strain>
    </source>
</reference>
<dbReference type="OrthoDB" id="2630713at2"/>
<evidence type="ECO:0000256" key="1">
    <source>
        <dbReference type="SAM" id="SignalP"/>
    </source>
</evidence>
<dbReference type="AlphaFoldDB" id="A0A1G7VZM2"/>
<proteinExistence type="predicted"/>
<feature type="signal peptide" evidence="1">
    <location>
        <begin position="1"/>
        <end position="25"/>
    </location>
</feature>
<dbReference type="RefSeq" id="WP_143036014.1">
    <property type="nucleotide sequence ID" value="NZ_FNCC01000010.1"/>
</dbReference>
<organism evidence="2 3">
    <name type="scientific">Lentzea fradiae</name>
    <dbReference type="NCBI Taxonomy" id="200378"/>
    <lineage>
        <taxon>Bacteria</taxon>
        <taxon>Bacillati</taxon>
        <taxon>Actinomycetota</taxon>
        <taxon>Actinomycetes</taxon>
        <taxon>Pseudonocardiales</taxon>
        <taxon>Pseudonocardiaceae</taxon>
        <taxon>Lentzea</taxon>
    </lineage>
</organism>
<protein>
    <submittedName>
        <fullName evidence="2">Uncharacterized protein</fullName>
    </submittedName>
</protein>
<evidence type="ECO:0000313" key="2">
    <source>
        <dbReference type="EMBL" id="SDG65202.1"/>
    </source>
</evidence>
<dbReference type="Proteomes" id="UP000199623">
    <property type="component" value="Unassembled WGS sequence"/>
</dbReference>
<dbReference type="STRING" id="200378.SAMN05216553_11060"/>
<name>A0A1G7VZM2_9PSEU</name>
<keyword evidence="3" id="KW-1185">Reference proteome</keyword>
<feature type="chain" id="PRO_5011449559" evidence="1">
    <location>
        <begin position="26"/>
        <end position="313"/>
    </location>
</feature>
<keyword evidence="1" id="KW-0732">Signal</keyword>
<evidence type="ECO:0000313" key="3">
    <source>
        <dbReference type="Proteomes" id="UP000199623"/>
    </source>
</evidence>